<dbReference type="AlphaFoldDB" id="A0A7I7Y2C9"/>
<evidence type="ECO:0000256" key="2">
    <source>
        <dbReference type="ARBA" id="ARBA00022723"/>
    </source>
</evidence>
<dbReference type="Pfam" id="PF01799">
    <property type="entry name" value="Fer2_2"/>
    <property type="match status" value="1"/>
</dbReference>
<keyword evidence="4" id="KW-0408">Iron</keyword>
<evidence type="ECO:0000256" key="1">
    <source>
        <dbReference type="ARBA" id="ARBA00022714"/>
    </source>
</evidence>
<dbReference type="FunFam" id="3.10.20.30:FF:000020">
    <property type="entry name" value="Xanthine dehydrogenase iron-sulfur subunit"/>
    <property type="match status" value="1"/>
</dbReference>
<dbReference type="GO" id="GO:0046872">
    <property type="term" value="F:metal ion binding"/>
    <property type="evidence" value="ECO:0007669"/>
    <property type="project" value="UniProtKB-KW"/>
</dbReference>
<dbReference type="InterPro" id="IPR036010">
    <property type="entry name" value="2Fe-2S_ferredoxin-like_sf"/>
</dbReference>
<dbReference type="InterPro" id="IPR006058">
    <property type="entry name" value="2Fe2S_fd_BS"/>
</dbReference>
<reference evidence="7" key="1">
    <citation type="journal article" date="2019" name="Emerg. Microbes Infect.">
        <title>Comprehensive subspecies identification of 175 nontuberculous mycobacteria species based on 7547 genomic profiles.</title>
        <authorList>
            <person name="Matsumoto Y."/>
            <person name="Kinjo T."/>
            <person name="Motooka D."/>
            <person name="Nabeya D."/>
            <person name="Jung N."/>
            <person name="Uechi K."/>
            <person name="Horii T."/>
            <person name="Iida T."/>
            <person name="Fujita J."/>
            <person name="Nakamura S."/>
        </authorList>
    </citation>
    <scope>NUCLEOTIDE SEQUENCE [LARGE SCALE GENOMIC DNA]</scope>
    <source>
        <strain evidence="7">JCM 13671</strain>
    </source>
</reference>
<dbReference type="PROSITE" id="PS00197">
    <property type="entry name" value="2FE2S_FER_1"/>
    <property type="match status" value="1"/>
</dbReference>
<dbReference type="EMBL" id="AP022612">
    <property type="protein sequence ID" value="BBZ35767.1"/>
    <property type="molecule type" value="Genomic_DNA"/>
</dbReference>
<keyword evidence="8" id="KW-1185">Reference proteome</keyword>
<gene>
    <name evidence="7" type="ORF">MCNF_43720</name>
</gene>
<dbReference type="RefSeq" id="WP_085151823.1">
    <property type="nucleotide sequence ID" value="NZ_AP022612.1"/>
</dbReference>
<dbReference type="InterPro" id="IPR036884">
    <property type="entry name" value="2Fe-2S-bd_dom_sf"/>
</dbReference>
<protein>
    <submittedName>
        <fullName evidence="7">(2Fe-2S)-binding protein</fullName>
    </submittedName>
</protein>
<dbReference type="GO" id="GO:0051537">
    <property type="term" value="F:2 iron, 2 sulfur cluster binding"/>
    <property type="evidence" value="ECO:0007669"/>
    <property type="project" value="UniProtKB-KW"/>
</dbReference>
<dbReference type="OrthoDB" id="159930at2"/>
<dbReference type="Gene3D" id="1.10.150.120">
    <property type="entry name" value="[2Fe-2S]-binding domain"/>
    <property type="match status" value="1"/>
</dbReference>
<dbReference type="SUPFAM" id="SSF54292">
    <property type="entry name" value="2Fe-2S ferredoxin-like"/>
    <property type="match status" value="1"/>
</dbReference>
<organism evidence="7 8">
    <name type="scientific">Mycolicibacterium confluentis</name>
    <dbReference type="NCBI Taxonomy" id="28047"/>
    <lineage>
        <taxon>Bacteria</taxon>
        <taxon>Bacillati</taxon>
        <taxon>Actinomycetota</taxon>
        <taxon>Actinomycetes</taxon>
        <taxon>Mycobacteriales</taxon>
        <taxon>Mycobacteriaceae</taxon>
        <taxon>Mycolicibacterium</taxon>
    </lineage>
</organism>
<keyword evidence="2" id="KW-0479">Metal-binding</keyword>
<evidence type="ECO:0000313" key="8">
    <source>
        <dbReference type="Proteomes" id="UP000466931"/>
    </source>
</evidence>
<accession>A0A7I7Y2C9</accession>
<evidence type="ECO:0000313" key="7">
    <source>
        <dbReference type="EMBL" id="BBZ35767.1"/>
    </source>
</evidence>
<dbReference type="PROSITE" id="PS51085">
    <property type="entry name" value="2FE2S_FER_2"/>
    <property type="match status" value="1"/>
</dbReference>
<dbReference type="GO" id="GO:0016491">
    <property type="term" value="F:oxidoreductase activity"/>
    <property type="evidence" value="ECO:0007669"/>
    <property type="project" value="UniProtKB-KW"/>
</dbReference>
<dbReference type="InterPro" id="IPR012675">
    <property type="entry name" value="Beta-grasp_dom_sf"/>
</dbReference>
<evidence type="ECO:0000256" key="3">
    <source>
        <dbReference type="ARBA" id="ARBA00023002"/>
    </source>
</evidence>
<reference evidence="7" key="2">
    <citation type="submission" date="2020-02" db="EMBL/GenBank/DDBJ databases">
        <authorList>
            <person name="Matsumoto Y."/>
            <person name="Motooka D."/>
            <person name="Nakamura S."/>
        </authorList>
    </citation>
    <scope>NUCLEOTIDE SEQUENCE</scope>
    <source>
        <strain evidence="7">JCM 13671</strain>
    </source>
</reference>
<name>A0A7I7Y2C9_9MYCO</name>
<keyword evidence="5" id="KW-0411">Iron-sulfur</keyword>
<keyword evidence="1" id="KW-0001">2Fe-2S</keyword>
<dbReference type="Proteomes" id="UP000466931">
    <property type="component" value="Chromosome"/>
</dbReference>
<evidence type="ECO:0000256" key="5">
    <source>
        <dbReference type="ARBA" id="ARBA00023014"/>
    </source>
</evidence>
<dbReference type="Gene3D" id="3.10.20.30">
    <property type="match status" value="1"/>
</dbReference>
<dbReference type="InterPro" id="IPR001041">
    <property type="entry name" value="2Fe-2S_ferredoxin-type"/>
</dbReference>
<evidence type="ECO:0000256" key="6">
    <source>
        <dbReference type="ARBA" id="ARBA00060707"/>
    </source>
</evidence>
<sequence length="178" mass="18865">MTAADQPAIAVRVNGRLWQSTVPARMTLVDFLRDRLGLTGTHLGCGEGLCGSCNVLVDACSARSCLMLAAQADGTEIVTVEGLTPIDGLSEVQECLVRHHALQCGFCTPGFVVLIEELLAAVDAGECPSRDDIRRHLSSSLCRCTGYTPILAAAEELVAQRTAAAQAPTPTTRLEENQ</sequence>
<dbReference type="InterPro" id="IPR051452">
    <property type="entry name" value="Diverse_Oxidoreductases"/>
</dbReference>
<proteinExistence type="predicted"/>
<dbReference type="Pfam" id="PF00111">
    <property type="entry name" value="Fer2"/>
    <property type="match status" value="1"/>
</dbReference>
<evidence type="ECO:0000256" key="4">
    <source>
        <dbReference type="ARBA" id="ARBA00023004"/>
    </source>
</evidence>
<dbReference type="PANTHER" id="PTHR44379:SF5">
    <property type="entry name" value="OXIDOREDUCTASE WITH IRON-SULFUR SUBUNIT"/>
    <property type="match status" value="1"/>
</dbReference>
<comment type="pathway">
    <text evidence="6">Alkaloid degradation; nicotine degradation.</text>
</comment>
<dbReference type="PANTHER" id="PTHR44379">
    <property type="entry name" value="OXIDOREDUCTASE WITH IRON-SULFUR SUBUNIT"/>
    <property type="match status" value="1"/>
</dbReference>
<keyword evidence="3" id="KW-0560">Oxidoreductase</keyword>
<dbReference type="InterPro" id="IPR002888">
    <property type="entry name" value="2Fe-2S-bd"/>
</dbReference>
<dbReference type="SUPFAM" id="SSF47741">
    <property type="entry name" value="CO dehydrogenase ISP C-domain like"/>
    <property type="match status" value="1"/>
</dbReference>